<dbReference type="AlphaFoldDB" id="A0A087TCE1"/>
<feature type="region of interest" description="Disordered" evidence="1">
    <location>
        <begin position="65"/>
        <end position="114"/>
    </location>
</feature>
<dbReference type="STRING" id="407821.A0A087TCE1"/>
<reference evidence="2 3" key="1">
    <citation type="submission" date="2013-11" db="EMBL/GenBank/DDBJ databases">
        <title>Genome sequencing of Stegodyphus mimosarum.</title>
        <authorList>
            <person name="Bechsgaard J."/>
        </authorList>
    </citation>
    <scope>NUCLEOTIDE SEQUENCE [LARGE SCALE GENOMIC DNA]</scope>
</reference>
<keyword evidence="3" id="KW-1185">Reference proteome</keyword>
<proteinExistence type="predicted"/>
<gene>
    <name evidence="2" type="ORF">X975_27189</name>
</gene>
<evidence type="ECO:0000256" key="1">
    <source>
        <dbReference type="SAM" id="MobiDB-lite"/>
    </source>
</evidence>
<dbReference type="EMBL" id="KK114571">
    <property type="protein sequence ID" value="KFM62780.1"/>
    <property type="molecule type" value="Genomic_DNA"/>
</dbReference>
<protein>
    <submittedName>
        <fullName evidence="2">Uncharacterized protein</fullName>
    </submittedName>
</protein>
<evidence type="ECO:0000313" key="2">
    <source>
        <dbReference type="EMBL" id="KFM62780.1"/>
    </source>
</evidence>
<feature type="compositionally biased region" description="Polar residues" evidence="1">
    <location>
        <begin position="105"/>
        <end position="114"/>
    </location>
</feature>
<organism evidence="2 3">
    <name type="scientific">Stegodyphus mimosarum</name>
    <name type="common">African social velvet spider</name>
    <dbReference type="NCBI Taxonomy" id="407821"/>
    <lineage>
        <taxon>Eukaryota</taxon>
        <taxon>Metazoa</taxon>
        <taxon>Ecdysozoa</taxon>
        <taxon>Arthropoda</taxon>
        <taxon>Chelicerata</taxon>
        <taxon>Arachnida</taxon>
        <taxon>Araneae</taxon>
        <taxon>Araneomorphae</taxon>
        <taxon>Entelegynae</taxon>
        <taxon>Eresoidea</taxon>
        <taxon>Eresidae</taxon>
        <taxon>Stegodyphus</taxon>
    </lineage>
</organism>
<accession>A0A087TCE1</accession>
<name>A0A087TCE1_STEMI</name>
<sequence>MLNFQSDDSQNIPEIHSEEFPECTNLTVELTSATQDSDEENSSVKELTLKKTEIRSAIFEEMKKRLQRERQKEKKKQKYKEQQKKMIAKGEASAVTRKRRENKDIIQQSAMYDF</sequence>
<dbReference type="OrthoDB" id="8123637at2759"/>
<evidence type="ECO:0000313" key="3">
    <source>
        <dbReference type="Proteomes" id="UP000054359"/>
    </source>
</evidence>
<dbReference type="Proteomes" id="UP000054359">
    <property type="component" value="Unassembled WGS sequence"/>
</dbReference>
<feature type="non-terminal residue" evidence="2">
    <location>
        <position position="114"/>
    </location>
</feature>